<name>A0A7S3JVP1_9STRA</name>
<feature type="transmembrane region" description="Helical" evidence="3">
    <location>
        <begin position="34"/>
        <end position="53"/>
    </location>
</feature>
<evidence type="ECO:0000256" key="2">
    <source>
        <dbReference type="SAM" id="MobiDB-lite"/>
    </source>
</evidence>
<organism evidence="5">
    <name type="scientific">Aureoumbra lagunensis</name>
    <dbReference type="NCBI Taxonomy" id="44058"/>
    <lineage>
        <taxon>Eukaryota</taxon>
        <taxon>Sar</taxon>
        <taxon>Stramenopiles</taxon>
        <taxon>Ochrophyta</taxon>
        <taxon>Pelagophyceae</taxon>
        <taxon>Pelagomonadales</taxon>
        <taxon>Aureoumbra</taxon>
    </lineage>
</organism>
<dbReference type="EMBL" id="HBIJ01010248">
    <property type="protein sequence ID" value="CAE0366328.1"/>
    <property type="molecule type" value="Transcribed_RNA"/>
</dbReference>
<gene>
    <name evidence="5" type="ORF">ALAG00032_LOCUS7072</name>
</gene>
<feature type="region of interest" description="Disordered" evidence="2">
    <location>
        <begin position="327"/>
        <end position="350"/>
    </location>
</feature>
<dbReference type="SUPFAM" id="SSF57850">
    <property type="entry name" value="RING/U-box"/>
    <property type="match status" value="1"/>
</dbReference>
<dbReference type="InterPro" id="IPR001841">
    <property type="entry name" value="Znf_RING"/>
</dbReference>
<dbReference type="PROSITE" id="PS50089">
    <property type="entry name" value="ZF_RING_2"/>
    <property type="match status" value="1"/>
</dbReference>
<dbReference type="AlphaFoldDB" id="A0A7S3JVP1"/>
<reference evidence="5" key="1">
    <citation type="submission" date="2021-01" db="EMBL/GenBank/DDBJ databases">
        <authorList>
            <person name="Corre E."/>
            <person name="Pelletier E."/>
            <person name="Niang G."/>
            <person name="Scheremetjew M."/>
            <person name="Finn R."/>
            <person name="Kale V."/>
            <person name="Holt S."/>
            <person name="Cochrane G."/>
            <person name="Meng A."/>
            <person name="Brown T."/>
            <person name="Cohen L."/>
        </authorList>
    </citation>
    <scope>NUCLEOTIDE SEQUENCE</scope>
    <source>
        <strain evidence="5">CCMP1510</strain>
    </source>
</reference>
<keyword evidence="3" id="KW-0472">Membrane</keyword>
<dbReference type="PANTHER" id="PTHR15379:SF2">
    <property type="entry name" value="CELL GROWTH REGULATOR WITH RING FINGER DOMAIN PROTEIN 1"/>
    <property type="match status" value="1"/>
</dbReference>
<feature type="transmembrane region" description="Helical" evidence="3">
    <location>
        <begin position="248"/>
        <end position="273"/>
    </location>
</feature>
<proteinExistence type="predicted"/>
<keyword evidence="1" id="KW-0862">Zinc</keyword>
<accession>A0A7S3JVP1</accession>
<sequence length="485" mass="55107">MVLPVRSLLGLPRRRRNNYVGNQALLISWWDLRISYWIGACIALLGLVMALVADGRHHRAVLRCVRHENIRDISQHQHEDTDCILTRNPRGIDRLWQKRHRSSFEISSAALEIEMSHPLWGIHRNRVVKRNYNSSNFHLGKELAEMRAQLFQQEEGNKKIAFRQDFRQEEAHLKNEKTSFLINRGKNILSASVIVFDEFGHSRVLHRFDEPERATRALRAVETYLSASKDTGPVSLALRYDDSASDELLVLLCIAALIYFACLVPALEIVIIAKICTLERRNILGFRLLDFHCTADQVAALHVNEHRDIYDADPSFSLRLVLSPDFSFPQDQPATQTNPSSTTRTRTTTRTNNNNNICSPCLDLDLCFGDKFSDSAQLRRLAEAANAALLDLDQQKSFLSSSTGEGITEYHPSSSNRKTNSGNFLSSAHSLHHEPPLLCAVCRSRPRDTVLFPCRHLYVCRACASCLSDCPICRTPIQEKHVIFL</sequence>
<keyword evidence="3" id="KW-0812">Transmembrane</keyword>
<dbReference type="SMART" id="SM00184">
    <property type="entry name" value="RING"/>
    <property type="match status" value="1"/>
</dbReference>
<dbReference type="GO" id="GO:0030308">
    <property type="term" value="P:negative regulation of cell growth"/>
    <property type="evidence" value="ECO:0007669"/>
    <property type="project" value="TreeGrafter"/>
</dbReference>
<keyword evidence="3" id="KW-1133">Transmembrane helix</keyword>
<keyword evidence="1" id="KW-0479">Metal-binding</keyword>
<feature type="compositionally biased region" description="Polar residues" evidence="2">
    <location>
        <begin position="329"/>
        <end position="341"/>
    </location>
</feature>
<protein>
    <recommendedName>
        <fullName evidence="4">RING-type domain-containing protein</fullName>
    </recommendedName>
</protein>
<feature type="domain" description="RING-type" evidence="4">
    <location>
        <begin position="439"/>
        <end position="474"/>
    </location>
</feature>
<keyword evidence="1" id="KW-0863">Zinc-finger</keyword>
<evidence type="ECO:0000313" key="5">
    <source>
        <dbReference type="EMBL" id="CAE0366328.1"/>
    </source>
</evidence>
<evidence type="ECO:0000259" key="4">
    <source>
        <dbReference type="PROSITE" id="PS50089"/>
    </source>
</evidence>
<evidence type="ECO:0000256" key="3">
    <source>
        <dbReference type="SAM" id="Phobius"/>
    </source>
</evidence>
<evidence type="ECO:0000256" key="1">
    <source>
        <dbReference type="PROSITE-ProRule" id="PRU00175"/>
    </source>
</evidence>
<dbReference type="PANTHER" id="PTHR15379">
    <property type="entry name" value="CELL GROWTH REGULATOR WITH RING FINGER DOMAIN PROTEIN 1"/>
    <property type="match status" value="1"/>
</dbReference>
<dbReference type="Gene3D" id="3.30.40.10">
    <property type="entry name" value="Zinc/RING finger domain, C3HC4 (zinc finger)"/>
    <property type="match status" value="1"/>
</dbReference>
<dbReference type="InterPro" id="IPR042496">
    <property type="entry name" value="CGRF1"/>
</dbReference>
<dbReference type="GO" id="GO:0008270">
    <property type="term" value="F:zinc ion binding"/>
    <property type="evidence" value="ECO:0007669"/>
    <property type="project" value="UniProtKB-KW"/>
</dbReference>
<dbReference type="InterPro" id="IPR013083">
    <property type="entry name" value="Znf_RING/FYVE/PHD"/>
</dbReference>
<feature type="region of interest" description="Disordered" evidence="2">
    <location>
        <begin position="403"/>
        <end position="427"/>
    </location>
</feature>
<dbReference type="Pfam" id="PF13920">
    <property type="entry name" value="zf-C3HC4_3"/>
    <property type="match status" value="1"/>
</dbReference>